<evidence type="ECO:0000313" key="2">
    <source>
        <dbReference type="EMBL" id="SUD65805.1"/>
    </source>
</evidence>
<dbReference type="EMBL" id="UGSG01000001">
    <property type="protein sequence ID" value="SUA82003.1"/>
    <property type="molecule type" value="Genomic_DNA"/>
</dbReference>
<evidence type="ECO:0000313" key="3">
    <source>
        <dbReference type="Proteomes" id="UP000254573"/>
    </source>
</evidence>
<gene>
    <name evidence="1" type="ORF">NCTC13160_04877</name>
    <name evidence="2" type="ORF">NCTC13160_04903</name>
</gene>
<protein>
    <submittedName>
        <fullName evidence="2">Uncharacterized protein</fullName>
    </submittedName>
</protein>
<dbReference type="EMBL" id="UGSG01000002">
    <property type="protein sequence ID" value="SUD65805.1"/>
    <property type="molecule type" value="Genomic_DNA"/>
</dbReference>
<proteinExistence type="predicted"/>
<organism evidence="2 3">
    <name type="scientific">Pandoraea pnomenusa</name>
    <dbReference type="NCBI Taxonomy" id="93220"/>
    <lineage>
        <taxon>Bacteria</taxon>
        <taxon>Pseudomonadati</taxon>
        <taxon>Pseudomonadota</taxon>
        <taxon>Betaproteobacteria</taxon>
        <taxon>Burkholderiales</taxon>
        <taxon>Burkholderiaceae</taxon>
        <taxon>Pandoraea</taxon>
    </lineage>
</organism>
<reference evidence="2 3" key="1">
    <citation type="submission" date="2018-06" db="EMBL/GenBank/DDBJ databases">
        <authorList>
            <consortium name="Pathogen Informatics"/>
            <person name="Doyle S."/>
        </authorList>
    </citation>
    <scope>NUCLEOTIDE SEQUENCE [LARGE SCALE GENOMIC DNA]</scope>
    <source>
        <strain evidence="2 3">NCTC13160</strain>
    </source>
</reference>
<dbReference type="Proteomes" id="UP000254573">
    <property type="component" value="Unassembled WGS sequence"/>
</dbReference>
<name>A0A379KE27_9BURK</name>
<accession>A0A379KE27</accession>
<evidence type="ECO:0000313" key="1">
    <source>
        <dbReference type="EMBL" id="SUA82003.1"/>
    </source>
</evidence>
<dbReference type="AlphaFoldDB" id="A0A379KE27"/>
<dbReference type="RefSeq" id="WP_169834578.1">
    <property type="nucleotide sequence ID" value="NZ_CP009553.3"/>
</dbReference>
<sequence>MNLVVLHAFGEYQKGDRITDADKVAAILDSEQATYVVKVAAPEEASTAKPKSSK</sequence>